<accession>A0A1Y2IZR9</accession>
<name>A0A1Y2IZR9_TRAC3</name>
<dbReference type="AlphaFoldDB" id="A0A1Y2IZR9"/>
<organism evidence="1 2">
    <name type="scientific">Trametes coccinea (strain BRFM310)</name>
    <name type="common">Pycnoporus coccineus</name>
    <dbReference type="NCBI Taxonomy" id="1353009"/>
    <lineage>
        <taxon>Eukaryota</taxon>
        <taxon>Fungi</taxon>
        <taxon>Dikarya</taxon>
        <taxon>Basidiomycota</taxon>
        <taxon>Agaricomycotina</taxon>
        <taxon>Agaricomycetes</taxon>
        <taxon>Polyporales</taxon>
        <taxon>Polyporaceae</taxon>
        <taxon>Trametes</taxon>
    </lineage>
</organism>
<evidence type="ECO:0000313" key="1">
    <source>
        <dbReference type="EMBL" id="OSD06659.1"/>
    </source>
</evidence>
<keyword evidence="2" id="KW-1185">Reference proteome</keyword>
<sequence length="184" mass="19962">MHSPESVRTLAIVTVTHHSNVAPDQRLTLRIRCFTVSSIHFELTKTLLLNAPVTSQWGGDDSLAEAISQPALDRSPCRDCCFVGNYASCFLHPEMTTSSVNAVAQNSCLFVSVVSAGDDDSRCIMTNGLPCSPSLSRSPDAGATSRWYVSAHTQCRVIILVGFICALTISSSRMHVRLRTCCIL</sequence>
<reference evidence="1 2" key="1">
    <citation type="journal article" date="2015" name="Biotechnol. Biofuels">
        <title>Enhanced degradation of softwood versus hardwood by the white-rot fungus Pycnoporus coccineus.</title>
        <authorList>
            <person name="Couturier M."/>
            <person name="Navarro D."/>
            <person name="Chevret D."/>
            <person name="Henrissat B."/>
            <person name="Piumi F."/>
            <person name="Ruiz-Duenas F.J."/>
            <person name="Martinez A.T."/>
            <person name="Grigoriev I.V."/>
            <person name="Riley R."/>
            <person name="Lipzen A."/>
            <person name="Berrin J.G."/>
            <person name="Master E.R."/>
            <person name="Rosso M.N."/>
        </authorList>
    </citation>
    <scope>NUCLEOTIDE SEQUENCE [LARGE SCALE GENOMIC DNA]</scope>
    <source>
        <strain evidence="1 2">BRFM310</strain>
    </source>
</reference>
<dbReference type="Proteomes" id="UP000193067">
    <property type="component" value="Unassembled WGS sequence"/>
</dbReference>
<evidence type="ECO:0000313" key="2">
    <source>
        <dbReference type="Proteomes" id="UP000193067"/>
    </source>
</evidence>
<protein>
    <submittedName>
        <fullName evidence="1">Uncharacterized protein</fullName>
    </submittedName>
</protein>
<gene>
    <name evidence="1" type="ORF">PYCCODRAFT_960098</name>
</gene>
<proteinExistence type="predicted"/>
<dbReference type="EMBL" id="KZ084090">
    <property type="protein sequence ID" value="OSD06659.1"/>
    <property type="molecule type" value="Genomic_DNA"/>
</dbReference>